<dbReference type="EMBL" id="JBEPMU010000003">
    <property type="protein sequence ID" value="MET3652721.1"/>
    <property type="molecule type" value="Genomic_DNA"/>
</dbReference>
<feature type="domain" description="Lipid/polyisoprenoid-binding YceI-like" evidence="2">
    <location>
        <begin position="26"/>
        <end position="185"/>
    </location>
</feature>
<dbReference type="InterPro" id="IPR036761">
    <property type="entry name" value="TTHA0802/YceI-like_sf"/>
</dbReference>
<accession>A0ABV2JV69</accession>
<dbReference type="Pfam" id="PF04264">
    <property type="entry name" value="YceI"/>
    <property type="match status" value="1"/>
</dbReference>
<protein>
    <submittedName>
        <fullName evidence="3">Polyisoprenoid-binding protein YceI</fullName>
    </submittedName>
</protein>
<evidence type="ECO:0000256" key="1">
    <source>
        <dbReference type="SAM" id="SignalP"/>
    </source>
</evidence>
<proteinExistence type="predicted"/>
<reference evidence="3 4" key="1">
    <citation type="submission" date="2024-06" db="EMBL/GenBank/DDBJ databases">
        <title>Sorghum-associated microbial communities from plants grown in Nebraska, USA.</title>
        <authorList>
            <person name="Schachtman D."/>
        </authorList>
    </citation>
    <scope>NUCLEOTIDE SEQUENCE [LARGE SCALE GENOMIC DNA]</scope>
    <source>
        <strain evidence="3 4">1073</strain>
    </source>
</reference>
<evidence type="ECO:0000259" key="2">
    <source>
        <dbReference type="SMART" id="SM00867"/>
    </source>
</evidence>
<dbReference type="Gene3D" id="2.40.128.110">
    <property type="entry name" value="Lipid/polyisoprenoid-binding, YceI-like"/>
    <property type="match status" value="1"/>
</dbReference>
<dbReference type="RefSeq" id="WP_354014112.1">
    <property type="nucleotide sequence ID" value="NZ_JBEPMU010000003.1"/>
</dbReference>
<dbReference type="SMART" id="SM00867">
    <property type="entry name" value="YceI"/>
    <property type="match status" value="1"/>
</dbReference>
<evidence type="ECO:0000313" key="3">
    <source>
        <dbReference type="EMBL" id="MET3652721.1"/>
    </source>
</evidence>
<sequence>MNRFALKLAAPLLLALALPGLASAADYAVQPAGSKLGFSGSFQGQSFDGTFGTWTAAISYDAAKLATSKFDVEVDLASVKTGDKDRDGALPGSDFFNIAKFPKAHFVTSGFRQNGAQVIADGNLTLRGVTKPVSLNVTFKPQGTGATLDVTGSVKRLDFGVGGGDYADTSVIANDVRINAHLVLTAK</sequence>
<gene>
    <name evidence="3" type="ORF">ABIC75_002453</name>
</gene>
<dbReference type="SUPFAM" id="SSF101874">
    <property type="entry name" value="YceI-like"/>
    <property type="match status" value="1"/>
</dbReference>
<name>A0ABV2JV69_9GAMM</name>
<dbReference type="Proteomes" id="UP001549184">
    <property type="component" value="Unassembled WGS sequence"/>
</dbReference>
<comment type="caution">
    <text evidence="3">The sequence shown here is derived from an EMBL/GenBank/DDBJ whole genome shotgun (WGS) entry which is preliminary data.</text>
</comment>
<dbReference type="InterPro" id="IPR007372">
    <property type="entry name" value="Lipid/polyisoprenoid-bd_YceI"/>
</dbReference>
<dbReference type="PANTHER" id="PTHR34406">
    <property type="entry name" value="PROTEIN YCEI"/>
    <property type="match status" value="1"/>
</dbReference>
<organism evidence="3 4">
    <name type="scientific">Dyella japonica</name>
    <dbReference type="NCBI Taxonomy" id="231455"/>
    <lineage>
        <taxon>Bacteria</taxon>
        <taxon>Pseudomonadati</taxon>
        <taxon>Pseudomonadota</taxon>
        <taxon>Gammaproteobacteria</taxon>
        <taxon>Lysobacterales</taxon>
        <taxon>Rhodanobacteraceae</taxon>
        <taxon>Dyella</taxon>
    </lineage>
</organism>
<feature type="chain" id="PRO_5045807472" evidence="1">
    <location>
        <begin position="25"/>
        <end position="187"/>
    </location>
</feature>
<keyword evidence="1" id="KW-0732">Signal</keyword>
<feature type="signal peptide" evidence="1">
    <location>
        <begin position="1"/>
        <end position="24"/>
    </location>
</feature>
<evidence type="ECO:0000313" key="4">
    <source>
        <dbReference type="Proteomes" id="UP001549184"/>
    </source>
</evidence>
<dbReference type="PANTHER" id="PTHR34406:SF1">
    <property type="entry name" value="PROTEIN YCEI"/>
    <property type="match status" value="1"/>
</dbReference>
<keyword evidence="4" id="KW-1185">Reference proteome</keyword>